<dbReference type="PANTHER" id="PTHR33164:SF99">
    <property type="entry name" value="MARR FAMILY REGULATORY PROTEIN"/>
    <property type="match status" value="1"/>
</dbReference>
<comment type="caution">
    <text evidence="2">The sequence shown here is derived from an EMBL/GenBank/DDBJ whole genome shotgun (WGS) entry which is preliminary data.</text>
</comment>
<dbReference type="GO" id="GO:0003700">
    <property type="term" value="F:DNA-binding transcription factor activity"/>
    <property type="evidence" value="ECO:0007669"/>
    <property type="project" value="InterPro"/>
</dbReference>
<sequence>MSESDALSDSELEVWRAFYVMRRRLDRALDLQFQRDSGLSASEYEVLFALNDAPNRQLRSRDIAAGIGWEKSRVSHLVSRMERRGLVARAECETDARGSWIGLTPDGRRAVLRAIGGHLAAVRRYFFDALEPEDAERLLRLSGRVVDAIGCAADEDAPAGDTALHGDAA</sequence>
<dbReference type="InterPro" id="IPR039422">
    <property type="entry name" value="MarR/SlyA-like"/>
</dbReference>
<dbReference type="EMBL" id="VRMG01000009">
    <property type="protein sequence ID" value="TXN29407.1"/>
    <property type="molecule type" value="Genomic_DNA"/>
</dbReference>
<dbReference type="InterPro" id="IPR000835">
    <property type="entry name" value="HTH_MarR-typ"/>
</dbReference>
<dbReference type="GO" id="GO:0006950">
    <property type="term" value="P:response to stress"/>
    <property type="evidence" value="ECO:0007669"/>
    <property type="project" value="TreeGrafter"/>
</dbReference>
<feature type="domain" description="HTH marR-type" evidence="1">
    <location>
        <begin position="11"/>
        <end position="147"/>
    </location>
</feature>
<evidence type="ECO:0000259" key="1">
    <source>
        <dbReference type="PROSITE" id="PS50995"/>
    </source>
</evidence>
<protein>
    <submittedName>
        <fullName evidence="2">Winged helix-turn-helix transcriptional regulator</fullName>
    </submittedName>
</protein>
<dbReference type="SMART" id="SM00347">
    <property type="entry name" value="HTH_MARR"/>
    <property type="match status" value="1"/>
</dbReference>
<evidence type="ECO:0000313" key="2">
    <source>
        <dbReference type="EMBL" id="TXN29407.1"/>
    </source>
</evidence>
<dbReference type="SUPFAM" id="SSF46785">
    <property type="entry name" value="Winged helix' DNA-binding domain"/>
    <property type="match status" value="1"/>
</dbReference>
<keyword evidence="3" id="KW-1185">Reference proteome</keyword>
<dbReference type="Pfam" id="PF12802">
    <property type="entry name" value="MarR_2"/>
    <property type="match status" value="1"/>
</dbReference>
<proteinExistence type="predicted"/>
<dbReference type="RefSeq" id="WP_147784423.1">
    <property type="nucleotide sequence ID" value="NZ_VRMG01000009.1"/>
</dbReference>
<dbReference type="InterPro" id="IPR036390">
    <property type="entry name" value="WH_DNA-bd_sf"/>
</dbReference>
<name>A0A5C8UPG0_9MICO</name>
<dbReference type="Gene3D" id="1.10.10.10">
    <property type="entry name" value="Winged helix-like DNA-binding domain superfamily/Winged helix DNA-binding domain"/>
    <property type="match status" value="1"/>
</dbReference>
<reference evidence="2 3" key="1">
    <citation type="submission" date="2019-08" db="EMBL/GenBank/DDBJ databases">
        <title>Bacterial whole genome sequence for Glaciihabitans sp. CHu50b-6-2.</title>
        <authorList>
            <person name="Jin L."/>
        </authorList>
    </citation>
    <scope>NUCLEOTIDE SEQUENCE [LARGE SCALE GENOMIC DNA]</scope>
    <source>
        <strain evidence="2 3">CHu50b-6-2</strain>
    </source>
</reference>
<accession>A0A5C8UPG0</accession>
<dbReference type="AlphaFoldDB" id="A0A5C8UPG0"/>
<dbReference type="InterPro" id="IPR036388">
    <property type="entry name" value="WH-like_DNA-bd_sf"/>
</dbReference>
<dbReference type="PROSITE" id="PS50995">
    <property type="entry name" value="HTH_MARR_2"/>
    <property type="match status" value="1"/>
</dbReference>
<dbReference type="Proteomes" id="UP000321379">
    <property type="component" value="Unassembled WGS sequence"/>
</dbReference>
<organism evidence="2 3">
    <name type="scientific">Lacisediminihabitans profunda</name>
    <dbReference type="NCBI Taxonomy" id="2594790"/>
    <lineage>
        <taxon>Bacteria</taxon>
        <taxon>Bacillati</taxon>
        <taxon>Actinomycetota</taxon>
        <taxon>Actinomycetes</taxon>
        <taxon>Micrococcales</taxon>
        <taxon>Microbacteriaceae</taxon>
        <taxon>Lacisediminihabitans</taxon>
    </lineage>
</organism>
<gene>
    <name evidence="2" type="ORF">FVP33_14645</name>
</gene>
<dbReference type="PANTHER" id="PTHR33164">
    <property type="entry name" value="TRANSCRIPTIONAL REGULATOR, MARR FAMILY"/>
    <property type="match status" value="1"/>
</dbReference>
<evidence type="ECO:0000313" key="3">
    <source>
        <dbReference type="Proteomes" id="UP000321379"/>
    </source>
</evidence>